<sequence>MSNKSSKTKEFTNLLTANYPRIYNFILTLVPNKADADDIMQDTSVIMLQKFDSFRPDSDFVSWAAQIAKYECLKYYRKKRRKSVFTSEVFELLAEEAQYQQDELNKRIEALKTCVSKQNSKDCRLIDMRYFKGMKLREIAEQTERSLQSVFRSFSRIHLNLIKCVRNTLEREGL</sequence>
<dbReference type="NCBIfam" id="TIGR02937">
    <property type="entry name" value="sigma70-ECF"/>
    <property type="match status" value="1"/>
</dbReference>
<proteinExistence type="inferred from homology"/>
<dbReference type="Pfam" id="PF04542">
    <property type="entry name" value="Sigma70_r2"/>
    <property type="match status" value="1"/>
</dbReference>
<dbReference type="Gene3D" id="1.10.1740.10">
    <property type="match status" value="1"/>
</dbReference>
<evidence type="ECO:0000256" key="2">
    <source>
        <dbReference type="ARBA" id="ARBA00023015"/>
    </source>
</evidence>
<dbReference type="RefSeq" id="WP_085754548.1">
    <property type="nucleotide sequence ID" value="NZ_CP021023.1"/>
</dbReference>
<reference evidence="7" key="1">
    <citation type="submission" date="2017-04" db="EMBL/GenBank/DDBJ databases">
        <title>Comparative genomics and description of representatives of a novel lineage of planctomycetes thriving in anoxic sediments.</title>
        <authorList>
            <person name="Spring S."/>
            <person name="Bunk B."/>
            <person name="Sproer C."/>
        </authorList>
    </citation>
    <scope>NUCLEOTIDE SEQUENCE [LARGE SCALE GENOMIC DNA]</scope>
    <source>
        <strain evidence="7">ST-PulAB-D4</strain>
    </source>
</reference>
<dbReference type="NCBIfam" id="TIGR02989">
    <property type="entry name" value="Sig-70_gvs1"/>
    <property type="match status" value="1"/>
</dbReference>
<dbReference type="InterPro" id="IPR014331">
    <property type="entry name" value="RNA_pol_sigma70_ECF_RHOBA"/>
</dbReference>
<dbReference type="InterPro" id="IPR014284">
    <property type="entry name" value="RNA_pol_sigma-70_dom"/>
</dbReference>
<dbReference type="PANTHER" id="PTHR43133:SF51">
    <property type="entry name" value="RNA POLYMERASE SIGMA FACTOR"/>
    <property type="match status" value="1"/>
</dbReference>
<dbReference type="GO" id="GO:0016987">
    <property type="term" value="F:sigma factor activity"/>
    <property type="evidence" value="ECO:0007669"/>
    <property type="project" value="UniProtKB-KW"/>
</dbReference>
<organism evidence="6 7">
    <name type="scientific">Sedimentisphaera salicampi</name>
    <dbReference type="NCBI Taxonomy" id="1941349"/>
    <lineage>
        <taxon>Bacteria</taxon>
        <taxon>Pseudomonadati</taxon>
        <taxon>Planctomycetota</taxon>
        <taxon>Phycisphaerae</taxon>
        <taxon>Sedimentisphaerales</taxon>
        <taxon>Sedimentisphaeraceae</taxon>
        <taxon>Sedimentisphaera</taxon>
    </lineage>
</organism>
<keyword evidence="4" id="KW-0804">Transcription</keyword>
<evidence type="ECO:0000256" key="4">
    <source>
        <dbReference type="ARBA" id="ARBA00023163"/>
    </source>
</evidence>
<evidence type="ECO:0000256" key="3">
    <source>
        <dbReference type="ARBA" id="ARBA00023082"/>
    </source>
</evidence>
<dbReference type="Proteomes" id="UP000193334">
    <property type="component" value="Chromosome"/>
</dbReference>
<protein>
    <submittedName>
        <fullName evidence="6">RNA polymerase sigma factor SigV</fullName>
    </submittedName>
</protein>
<evidence type="ECO:0000313" key="6">
    <source>
        <dbReference type="EMBL" id="ARN55822.1"/>
    </source>
</evidence>
<keyword evidence="2" id="KW-0805">Transcription regulation</keyword>
<dbReference type="GO" id="GO:0006352">
    <property type="term" value="P:DNA-templated transcription initiation"/>
    <property type="evidence" value="ECO:0007669"/>
    <property type="project" value="InterPro"/>
</dbReference>
<dbReference type="SUPFAM" id="SSF88659">
    <property type="entry name" value="Sigma3 and sigma4 domains of RNA polymerase sigma factors"/>
    <property type="match status" value="1"/>
</dbReference>
<accession>A0A1W6LJ85</accession>
<evidence type="ECO:0000313" key="7">
    <source>
        <dbReference type="Proteomes" id="UP000193334"/>
    </source>
</evidence>
<dbReference type="AlphaFoldDB" id="A0A1W6LJ85"/>
<keyword evidence="7" id="KW-1185">Reference proteome</keyword>
<keyword evidence="3" id="KW-0731">Sigma factor</keyword>
<name>A0A1W6LJ85_9BACT</name>
<dbReference type="InterPro" id="IPR036388">
    <property type="entry name" value="WH-like_DNA-bd_sf"/>
</dbReference>
<dbReference type="SUPFAM" id="SSF88946">
    <property type="entry name" value="Sigma2 domain of RNA polymerase sigma factors"/>
    <property type="match status" value="1"/>
</dbReference>
<evidence type="ECO:0000259" key="5">
    <source>
        <dbReference type="Pfam" id="PF04542"/>
    </source>
</evidence>
<gene>
    <name evidence="6" type="primary">sigV_1</name>
    <name evidence="6" type="ORF">STSP1_00188</name>
</gene>
<evidence type="ECO:0000256" key="1">
    <source>
        <dbReference type="ARBA" id="ARBA00010641"/>
    </source>
</evidence>
<dbReference type="OrthoDB" id="6383365at2"/>
<feature type="domain" description="RNA polymerase sigma-70 region 2" evidence="5">
    <location>
        <begin position="14"/>
        <end position="81"/>
    </location>
</feature>
<dbReference type="STRING" id="1941349.STSP1_00188"/>
<dbReference type="InterPro" id="IPR039425">
    <property type="entry name" value="RNA_pol_sigma-70-like"/>
</dbReference>
<dbReference type="InterPro" id="IPR013325">
    <property type="entry name" value="RNA_pol_sigma_r2"/>
</dbReference>
<dbReference type="KEGG" id="pbp:STSP1_00188"/>
<dbReference type="Gene3D" id="1.10.10.10">
    <property type="entry name" value="Winged helix-like DNA-binding domain superfamily/Winged helix DNA-binding domain"/>
    <property type="match status" value="1"/>
</dbReference>
<dbReference type="InterPro" id="IPR013324">
    <property type="entry name" value="RNA_pol_sigma_r3/r4-like"/>
</dbReference>
<comment type="similarity">
    <text evidence="1">Belongs to the sigma-70 factor family. ECF subfamily.</text>
</comment>
<dbReference type="EMBL" id="CP021023">
    <property type="protein sequence ID" value="ARN55822.1"/>
    <property type="molecule type" value="Genomic_DNA"/>
</dbReference>
<dbReference type="PANTHER" id="PTHR43133">
    <property type="entry name" value="RNA POLYMERASE ECF-TYPE SIGMA FACTO"/>
    <property type="match status" value="1"/>
</dbReference>
<dbReference type="InterPro" id="IPR007627">
    <property type="entry name" value="RNA_pol_sigma70_r2"/>
</dbReference>